<dbReference type="PANTHER" id="PTHR24223">
    <property type="entry name" value="ATP-BINDING CASSETTE SUB-FAMILY C"/>
    <property type="match status" value="1"/>
</dbReference>
<proteinExistence type="predicted"/>
<dbReference type="CDD" id="cd03250">
    <property type="entry name" value="ABCC_MRP_domain1"/>
    <property type="match status" value="1"/>
</dbReference>
<evidence type="ECO:0000313" key="11">
    <source>
        <dbReference type="EMBL" id="RKP04662.1"/>
    </source>
</evidence>
<dbReference type="SUPFAM" id="SSF90123">
    <property type="entry name" value="ABC transporter transmembrane region"/>
    <property type="match status" value="1"/>
</dbReference>
<dbReference type="InterPro" id="IPR050173">
    <property type="entry name" value="ABC_transporter_C-like"/>
</dbReference>
<feature type="transmembrane region" description="Helical" evidence="8">
    <location>
        <begin position="25"/>
        <end position="47"/>
    </location>
</feature>
<keyword evidence="7 8" id="KW-0472">Membrane</keyword>
<dbReference type="InterPro" id="IPR003439">
    <property type="entry name" value="ABC_transporter-like_ATP-bd"/>
</dbReference>
<dbReference type="SUPFAM" id="SSF52540">
    <property type="entry name" value="P-loop containing nucleoside triphosphate hydrolases"/>
    <property type="match status" value="1"/>
</dbReference>
<dbReference type="PANTHER" id="PTHR24223:SF353">
    <property type="entry name" value="ABC TRANSPORTER ATP-BINDING PROTEIN_PERMEASE VMR1-RELATED"/>
    <property type="match status" value="1"/>
</dbReference>
<dbReference type="InterPro" id="IPR011527">
    <property type="entry name" value="ABC1_TM_dom"/>
</dbReference>
<dbReference type="GO" id="GO:0005524">
    <property type="term" value="F:ATP binding"/>
    <property type="evidence" value="ECO:0007669"/>
    <property type="project" value="UniProtKB-KW"/>
</dbReference>
<dbReference type="STRING" id="78915.A0A4P9XGD0"/>
<feature type="transmembrane region" description="Helical" evidence="8">
    <location>
        <begin position="472"/>
        <end position="491"/>
    </location>
</feature>
<dbReference type="Proteomes" id="UP000271241">
    <property type="component" value="Unassembled WGS sequence"/>
</dbReference>
<dbReference type="InterPro" id="IPR036640">
    <property type="entry name" value="ABC1_TM_sf"/>
</dbReference>
<evidence type="ECO:0000256" key="5">
    <source>
        <dbReference type="ARBA" id="ARBA00022840"/>
    </source>
</evidence>
<dbReference type="PROSITE" id="PS50929">
    <property type="entry name" value="ABC_TM1F"/>
    <property type="match status" value="1"/>
</dbReference>
<evidence type="ECO:0000259" key="9">
    <source>
        <dbReference type="PROSITE" id="PS50893"/>
    </source>
</evidence>
<reference evidence="12" key="1">
    <citation type="journal article" date="2018" name="Nat. Microbiol.">
        <title>Leveraging single-cell genomics to expand the fungal tree of life.</title>
        <authorList>
            <person name="Ahrendt S.R."/>
            <person name="Quandt C.A."/>
            <person name="Ciobanu D."/>
            <person name="Clum A."/>
            <person name="Salamov A."/>
            <person name="Andreopoulos B."/>
            <person name="Cheng J.F."/>
            <person name="Woyke T."/>
            <person name="Pelin A."/>
            <person name="Henrissat B."/>
            <person name="Reynolds N.K."/>
            <person name="Benny G.L."/>
            <person name="Smith M.E."/>
            <person name="James T.Y."/>
            <person name="Grigoriev I.V."/>
        </authorList>
    </citation>
    <scope>NUCLEOTIDE SEQUENCE [LARGE SCALE GENOMIC DNA]</scope>
    <source>
        <strain evidence="12">RSA 1356</strain>
    </source>
</reference>
<feature type="transmembrane region" description="Helical" evidence="8">
    <location>
        <begin position="321"/>
        <end position="340"/>
    </location>
</feature>
<feature type="transmembrane region" description="Helical" evidence="8">
    <location>
        <begin position="360"/>
        <end position="378"/>
    </location>
</feature>
<keyword evidence="1" id="KW-0813">Transport</keyword>
<feature type="transmembrane region" description="Helical" evidence="8">
    <location>
        <begin position="579"/>
        <end position="598"/>
    </location>
</feature>
<dbReference type="Gene3D" id="3.40.50.300">
    <property type="entry name" value="P-loop containing nucleotide triphosphate hydrolases"/>
    <property type="match status" value="1"/>
</dbReference>
<feature type="transmembrane region" description="Helical" evidence="8">
    <location>
        <begin position="220"/>
        <end position="238"/>
    </location>
</feature>
<dbReference type="PROSITE" id="PS50893">
    <property type="entry name" value="ABC_TRANSPORTER_2"/>
    <property type="match status" value="1"/>
</dbReference>
<dbReference type="EMBL" id="KZ993547">
    <property type="protein sequence ID" value="RKP04662.1"/>
    <property type="molecule type" value="Genomic_DNA"/>
</dbReference>
<feature type="transmembrane region" description="Helical" evidence="8">
    <location>
        <begin position="113"/>
        <end position="135"/>
    </location>
</feature>
<evidence type="ECO:0000256" key="8">
    <source>
        <dbReference type="SAM" id="Phobius"/>
    </source>
</evidence>
<gene>
    <name evidence="11" type="ORF">THASP1DRAFT_33543</name>
</gene>
<evidence type="ECO:0000256" key="2">
    <source>
        <dbReference type="ARBA" id="ARBA00022692"/>
    </source>
</evidence>
<dbReference type="OrthoDB" id="6500128at2759"/>
<dbReference type="Pfam" id="PF00005">
    <property type="entry name" value="ABC_tran"/>
    <property type="match status" value="1"/>
</dbReference>
<dbReference type="CDD" id="cd18596">
    <property type="entry name" value="ABC_6TM_VMR1_D1_like"/>
    <property type="match status" value="1"/>
</dbReference>
<evidence type="ECO:0000313" key="12">
    <source>
        <dbReference type="Proteomes" id="UP000271241"/>
    </source>
</evidence>
<keyword evidence="12" id="KW-1185">Reference proteome</keyword>
<keyword evidence="6 8" id="KW-1133">Transmembrane helix</keyword>
<organism evidence="11 12">
    <name type="scientific">Thamnocephalis sphaerospora</name>
    <dbReference type="NCBI Taxonomy" id="78915"/>
    <lineage>
        <taxon>Eukaryota</taxon>
        <taxon>Fungi</taxon>
        <taxon>Fungi incertae sedis</taxon>
        <taxon>Zoopagomycota</taxon>
        <taxon>Zoopagomycotina</taxon>
        <taxon>Zoopagomycetes</taxon>
        <taxon>Zoopagales</taxon>
        <taxon>Sigmoideomycetaceae</taxon>
        <taxon>Thamnocephalis</taxon>
    </lineage>
</organism>
<evidence type="ECO:0000256" key="3">
    <source>
        <dbReference type="ARBA" id="ARBA00022737"/>
    </source>
</evidence>
<name>A0A4P9XGD0_9FUNG</name>
<evidence type="ECO:0000256" key="4">
    <source>
        <dbReference type="ARBA" id="ARBA00022741"/>
    </source>
</evidence>
<accession>A0A4P9XGD0</accession>
<feature type="non-terminal residue" evidence="11">
    <location>
        <position position="868"/>
    </location>
</feature>
<feature type="transmembrane region" description="Helical" evidence="8">
    <location>
        <begin position="155"/>
        <end position="173"/>
    </location>
</feature>
<feature type="domain" description="ABC transporter" evidence="9">
    <location>
        <begin position="670"/>
        <end position="867"/>
    </location>
</feature>
<sequence length="868" mass="96987">MLPYGWIPVPSVPTVSAWIEQLCDMLPAITAALSLLILLFKGLRACFTSRAYLFRRPSSSHYSVMRTSSDHGDQQFSKMQSMSRTFSASSRDALVDAVERSTIYRRMADRRGLVADIIKLASSLVGFGGSLWHLIARLKGIALLFVQRWFWHSALASSIVWFYAIALSIACIWRRRLEHGPNLAKHQAYLFTVILVCAATTIGLKLAARTFIIQDQDAQHLLMVTASALLAVVGVLATRGSVQITSTGRVVTLEESASFIEQMLFDWLTPLVSIGSTRSLRDVDLWDLYSRDRAAVAVCHYEQKRHRSMLRSLFDMYRRDLITQAAYAILWSATMFLPPYFLECLLQSIENPKSATPTTVWFYVGSLFVSLIVSNTAFQQSERLGQHLSIRCRAIVSYEVSRKCMLRRGHDDEVEELPNQPLYSWDTDNVSALLNVDVQNIGELLVALPNVVGGPIQVCVALVMLWRVIGLATIFSLAIIGLMFLVSEHIVNKLSIAYEMLSDITEARLAAISELIRSIRAAKLFAWEEHFLARITAEREREMAANWNKLQLVTANIACMITGPLLTICISLGVYTTVFGHMLTASVAFTTVILLNMLRITLWRTPQVISWIRQANASSARIDHFLSAPVDISSSDIYGVDTFYDADVGRERILLENATFQWDSTGGTSINFDTSSFGNAGQTNFTLQGLNVEFFTGELNVIAGPPGSGKTSLLMALLGDMPLVQGYVHLPRRHRVYDEFGIPHSNVAYVAQSPWLRSATVRENILFGQPYEETRYRQVLHACALERDIGSLQAGDYTLIGERGVSIPEGLQQRVALARAIYSSARHLLMDDFLSAMDGHTAKHIVERCLFGPLAHGRTRILVTRRVD</sequence>
<evidence type="ECO:0000256" key="7">
    <source>
        <dbReference type="ARBA" id="ARBA00023136"/>
    </source>
</evidence>
<keyword evidence="3" id="KW-0677">Repeat</keyword>
<dbReference type="GO" id="GO:0016020">
    <property type="term" value="C:membrane"/>
    <property type="evidence" value="ECO:0007669"/>
    <property type="project" value="InterPro"/>
</dbReference>
<evidence type="ECO:0008006" key="13">
    <source>
        <dbReference type="Google" id="ProtNLM"/>
    </source>
</evidence>
<feature type="domain" description="ABC transmembrane type-1" evidence="10">
    <location>
        <begin position="328"/>
        <end position="614"/>
    </location>
</feature>
<dbReference type="Pfam" id="PF00664">
    <property type="entry name" value="ABC_membrane"/>
    <property type="match status" value="1"/>
</dbReference>
<keyword evidence="2 8" id="KW-0812">Transmembrane</keyword>
<dbReference type="InterPro" id="IPR027417">
    <property type="entry name" value="P-loop_NTPase"/>
</dbReference>
<dbReference type="Gene3D" id="1.20.1560.10">
    <property type="entry name" value="ABC transporter type 1, transmembrane domain"/>
    <property type="match status" value="1"/>
</dbReference>
<feature type="transmembrane region" description="Helical" evidence="8">
    <location>
        <begin position="188"/>
        <end position="208"/>
    </location>
</feature>
<keyword evidence="5" id="KW-0067">ATP-binding</keyword>
<keyword evidence="4" id="KW-0547">Nucleotide-binding</keyword>
<feature type="transmembrane region" description="Helical" evidence="8">
    <location>
        <begin position="550"/>
        <end position="573"/>
    </location>
</feature>
<evidence type="ECO:0000259" key="10">
    <source>
        <dbReference type="PROSITE" id="PS50929"/>
    </source>
</evidence>
<dbReference type="GO" id="GO:0140359">
    <property type="term" value="F:ABC-type transporter activity"/>
    <property type="evidence" value="ECO:0007669"/>
    <property type="project" value="InterPro"/>
</dbReference>
<dbReference type="AlphaFoldDB" id="A0A4P9XGD0"/>
<dbReference type="GO" id="GO:0016887">
    <property type="term" value="F:ATP hydrolysis activity"/>
    <property type="evidence" value="ECO:0007669"/>
    <property type="project" value="InterPro"/>
</dbReference>
<protein>
    <recommendedName>
        <fullName evidence="13">ABC transporter type 1, transmembrane domain-containing protein</fullName>
    </recommendedName>
</protein>
<evidence type="ECO:0000256" key="1">
    <source>
        <dbReference type="ARBA" id="ARBA00022448"/>
    </source>
</evidence>
<evidence type="ECO:0000256" key="6">
    <source>
        <dbReference type="ARBA" id="ARBA00022989"/>
    </source>
</evidence>